<feature type="signal peptide" evidence="1">
    <location>
        <begin position="1"/>
        <end position="22"/>
    </location>
</feature>
<dbReference type="EMBL" id="FCOB02000045">
    <property type="protein sequence ID" value="SAL01064.1"/>
    <property type="molecule type" value="Genomic_DNA"/>
</dbReference>
<protein>
    <submittedName>
        <fullName evidence="2">Virginiamycin B lyase</fullName>
    </submittedName>
</protein>
<accession>A0A158E2M7</accession>
<reference evidence="2" key="1">
    <citation type="submission" date="2016-01" db="EMBL/GenBank/DDBJ databases">
        <authorList>
            <person name="Peeters C."/>
        </authorList>
    </citation>
    <scope>NUCLEOTIDE SEQUENCE [LARGE SCALE GENOMIC DNA]</scope>
    <source>
        <strain evidence="2">LMG 29326</strain>
    </source>
</reference>
<dbReference type="GO" id="GO:0016829">
    <property type="term" value="F:lyase activity"/>
    <property type="evidence" value="ECO:0007669"/>
    <property type="project" value="UniProtKB-KW"/>
</dbReference>
<proteinExistence type="predicted"/>
<keyword evidence="3" id="KW-1185">Reference proteome</keyword>
<evidence type="ECO:0000313" key="3">
    <source>
        <dbReference type="Proteomes" id="UP000054978"/>
    </source>
</evidence>
<dbReference type="STRING" id="1777144.AWB83_06336"/>
<dbReference type="InterPro" id="IPR011042">
    <property type="entry name" value="6-blade_b-propeller_TolB-like"/>
</dbReference>
<dbReference type="SUPFAM" id="SSF63829">
    <property type="entry name" value="Calcium-dependent phosphotriesterase"/>
    <property type="match status" value="1"/>
</dbReference>
<gene>
    <name evidence="2" type="primary">vgb_2</name>
    <name evidence="2" type="ORF">AWB83_06336</name>
</gene>
<organism evidence="2 3">
    <name type="scientific">Caballeronia ptereochthonis</name>
    <dbReference type="NCBI Taxonomy" id="1777144"/>
    <lineage>
        <taxon>Bacteria</taxon>
        <taxon>Pseudomonadati</taxon>
        <taxon>Pseudomonadota</taxon>
        <taxon>Betaproteobacteria</taxon>
        <taxon>Burkholderiales</taxon>
        <taxon>Burkholderiaceae</taxon>
        <taxon>Caballeronia</taxon>
    </lineage>
</organism>
<keyword evidence="1" id="KW-0732">Signal</keyword>
<dbReference type="RefSeq" id="WP_087049637.1">
    <property type="nucleotide sequence ID" value="NZ_FCOB02000045.1"/>
</dbReference>
<dbReference type="PROSITE" id="PS51257">
    <property type="entry name" value="PROKAR_LIPOPROTEIN"/>
    <property type="match status" value="1"/>
</dbReference>
<sequence length="304" mass="31499">MKRRLTAAIAMTMFLAACGSVAPGMSAQKVPLAGTPNGVAVRDSDGAVFVTDDRTNGIVMTSHIGDEDAPAFSLYARIPAAEGERTGLSQIAFAPNGHLLVERFGFGSASAVFDVAPSAQVALASDTNSARRRLGLLVLDGGTFLSSWFVKEGSAPPAGGVSVITRGAAPRQVIERDIVTGLGKPVGLAVAGDMLYISDQAANRIYRVDLQAARAASAPIPAGDVFATVEAPDLMAATPDGTLYTKCGAHAVCRFSKRGRATVIVDDLDAPRGVAVDVARKRLVAVDRSSTPDKPSSLRVLPIK</sequence>
<dbReference type="Proteomes" id="UP000054978">
    <property type="component" value="Unassembled WGS sequence"/>
</dbReference>
<dbReference type="OrthoDB" id="8897756at2"/>
<evidence type="ECO:0000313" key="2">
    <source>
        <dbReference type="EMBL" id="SAL01064.1"/>
    </source>
</evidence>
<keyword evidence="2" id="KW-0456">Lyase</keyword>
<name>A0A158E2M7_9BURK</name>
<feature type="chain" id="PRO_5007624765" evidence="1">
    <location>
        <begin position="23"/>
        <end position="304"/>
    </location>
</feature>
<dbReference type="AlphaFoldDB" id="A0A158E2M7"/>
<dbReference type="Gene3D" id="2.120.10.30">
    <property type="entry name" value="TolB, C-terminal domain"/>
    <property type="match status" value="1"/>
</dbReference>
<comment type="caution">
    <text evidence="2">The sequence shown here is derived from an EMBL/GenBank/DDBJ whole genome shotgun (WGS) entry which is preliminary data.</text>
</comment>
<evidence type="ECO:0000256" key="1">
    <source>
        <dbReference type="SAM" id="SignalP"/>
    </source>
</evidence>